<accession>A0A1E4QZU3</accession>
<dbReference type="EMBL" id="MECQ01000003">
    <property type="protein sequence ID" value="ODV53740.1"/>
    <property type="molecule type" value="Genomic_DNA"/>
</dbReference>
<dbReference type="RefSeq" id="WP_069483125.1">
    <property type="nucleotide sequence ID" value="NZ_KV766182.1"/>
</dbReference>
<evidence type="ECO:0000313" key="4">
    <source>
        <dbReference type="Proteomes" id="UP000094784"/>
    </source>
</evidence>
<dbReference type="InterPro" id="IPR040538">
    <property type="entry name" value="Cch_HTH"/>
</dbReference>
<sequence>MAFLKEVDNYYCDETGLYQSIFNEKKDKYEWHWISSPIYLSKVIRVLESEELIWEISFLCNDGWFTDSIHRSKLTQNDFSMLQRKGADVTLWKHKVVIDYLVKSERHTPISYQYNYLGWGTYKKKLLFKHASLSLGDKTNAEYKGMFNIQPKGSLFVWEQTIEKYIKGHTPLELALCLGFSATLVGYINQILGIPQDSLLFHLSGNSTTGKSTAAMVAVSGYGDPKEGPNSLIQSFDGTDNALVSLITKNYGVPITFDETTMTSMKPDKLTSFLYKWAKNVEKARQNRNAEVRERAAWGTTIITTGESSIIGQTNQNEGIRARVFEFEGIQWTKDKEQATKLNHIFSANYGHGVKLFIENLLKYSKGHFQVAWEYEIKTMENHLPNSKFVNRISKKFALVIMTTKLLNETFDFNLDVEGVRQMLIQQEMASLEERLIGPKALEYIREWVLKHQKHFYIKGQGINESQLIYGRIDINKGNTTTVFVLANEFKKMVSLAGFSDTKVVLRELDKLGVLEKEKDSQQNKYHIRRVIKGYEGTKNGVMTYGIKFDGMFIPTTLTSEEISRLPRKRATAKDLVEIEDELFC</sequence>
<evidence type="ECO:0008006" key="5">
    <source>
        <dbReference type="Google" id="ProtNLM"/>
    </source>
</evidence>
<evidence type="ECO:0000259" key="2">
    <source>
        <dbReference type="Pfam" id="PF18662"/>
    </source>
</evidence>
<proteinExistence type="predicted"/>
<comment type="caution">
    <text evidence="3">The sequence shown here is derived from an EMBL/GenBank/DDBJ whole genome shotgun (WGS) entry which is preliminary data.</text>
</comment>
<reference evidence="3 4" key="1">
    <citation type="submission" date="2016-09" db="EMBL/GenBank/DDBJ databases">
        <title>Draft genome sequence of the soil isolate, Lysinibacillus fusiformis M5, a potential hypoxanthine producer.</title>
        <authorList>
            <person name="Gallegos-Monterrosa R."/>
            <person name="Maroti G."/>
            <person name="Balint B."/>
            <person name="Kovacs A.T."/>
        </authorList>
    </citation>
    <scope>NUCLEOTIDE SEQUENCE [LARGE SCALE GENOMIC DNA]</scope>
    <source>
        <strain evidence="3 4">M5</strain>
    </source>
</reference>
<organism evidence="3 4">
    <name type="scientific">Lysinibacillus fusiformis</name>
    <dbReference type="NCBI Taxonomy" id="28031"/>
    <lineage>
        <taxon>Bacteria</taxon>
        <taxon>Bacillati</taxon>
        <taxon>Bacillota</taxon>
        <taxon>Bacilli</taxon>
        <taxon>Bacillales</taxon>
        <taxon>Bacillaceae</taxon>
        <taxon>Lysinibacillus</taxon>
    </lineage>
</organism>
<gene>
    <name evidence="3" type="ORF">BG258_20380</name>
</gene>
<dbReference type="Pfam" id="PF06048">
    <property type="entry name" value="DUF927"/>
    <property type="match status" value="1"/>
</dbReference>
<name>A0A1E4QZU3_9BACI</name>
<dbReference type="InterPro" id="IPR009270">
    <property type="entry name" value="DUF927"/>
</dbReference>
<feature type="domain" description="Cch helix turn helix" evidence="2">
    <location>
        <begin position="438"/>
        <end position="548"/>
    </location>
</feature>
<dbReference type="Pfam" id="PF18662">
    <property type="entry name" value="HTH_56"/>
    <property type="match status" value="1"/>
</dbReference>
<evidence type="ECO:0000259" key="1">
    <source>
        <dbReference type="Pfam" id="PF06048"/>
    </source>
</evidence>
<dbReference type="Proteomes" id="UP000094784">
    <property type="component" value="Unassembled WGS sequence"/>
</dbReference>
<dbReference type="AlphaFoldDB" id="A0A1E4QZU3"/>
<feature type="domain" description="DUF927" evidence="1">
    <location>
        <begin position="12"/>
        <end position="295"/>
    </location>
</feature>
<protein>
    <recommendedName>
        <fullName evidence="5">DUF927 domain-containing protein</fullName>
    </recommendedName>
</protein>
<dbReference type="OrthoDB" id="158067at2"/>
<evidence type="ECO:0000313" key="3">
    <source>
        <dbReference type="EMBL" id="ODV53740.1"/>
    </source>
</evidence>